<dbReference type="InterPro" id="IPR004089">
    <property type="entry name" value="MCPsignal_dom"/>
</dbReference>
<evidence type="ECO:0000256" key="1">
    <source>
        <dbReference type="ARBA" id="ARBA00022692"/>
    </source>
</evidence>
<dbReference type="EMBL" id="BDCX01000012">
    <property type="protein sequence ID" value="GAT69183.1"/>
    <property type="molecule type" value="Genomic_DNA"/>
</dbReference>
<evidence type="ECO:0000313" key="10">
    <source>
        <dbReference type="Proteomes" id="UP000077701"/>
    </source>
</evidence>
<comment type="similarity">
    <text evidence="4">Belongs to the methyl-accepting chemotaxis (MCP) protein family.</text>
</comment>
<keyword evidence="1 6" id="KW-0812">Transmembrane</keyword>
<dbReference type="STRING" id="161355.PS9374_04854"/>
<keyword evidence="2 6" id="KW-1133">Transmembrane helix</keyword>
<feature type="domain" description="HAMP" evidence="8">
    <location>
        <begin position="213"/>
        <end position="265"/>
    </location>
</feature>
<dbReference type="PROSITE" id="PS50111">
    <property type="entry name" value="CHEMOTAXIS_TRANSDUC_2"/>
    <property type="match status" value="1"/>
</dbReference>
<dbReference type="PROSITE" id="PS50885">
    <property type="entry name" value="HAMP"/>
    <property type="match status" value="1"/>
</dbReference>
<sequence length="529" mass="56040">MLARMTIGKALRFGFTVVIGLLLLPAATSAWYLWQTSSEVSRLAETGMPGAQLTGEIDGLMNKYRKEQWEYLALPEGDEELAKTAEAMAEEDAEMKALLAGFHRLSLDEAPLAALTAYEQAWSEYVRVTAPLVRLADAGDAAAARATFDSGAGDEQWDALKENLKTLRELDVRAAAESRDAARLDVVIGFTVLGVLLSVAVGVSLTIRRALTRRISTGLHTLSAAADSIARGDLDQRVEVTADDEIAEVAASFDRMVEYLNAMARVSQRMAGGDLTVEAVPKSDDDRLGRAFTSMVRNFNDSVGQVSHSAGALDAASRELSGVAGGVRATVDEVVGNAERQVDLVGQAQRAARKTSGLVDEGIGTVQRLAQVMGELEEKSARISGIVGSIARIAGQTNLLALNASIEAARAGVHGSGFAVVAGEVRTLAEESSRAAQSIAEVVAEIQESSSEAVTVVDEHARGAFERIAGGTSTLQEALDEVGSFAEANMASTERMAGATQAVTASVQQLTATADRLREVTGRFRTRER</sequence>
<dbReference type="GO" id="GO:0007165">
    <property type="term" value="P:signal transduction"/>
    <property type="evidence" value="ECO:0007669"/>
    <property type="project" value="UniProtKB-KW"/>
</dbReference>
<dbReference type="CDD" id="cd06225">
    <property type="entry name" value="HAMP"/>
    <property type="match status" value="2"/>
</dbReference>
<evidence type="ECO:0000313" key="9">
    <source>
        <dbReference type="EMBL" id="GAT69183.1"/>
    </source>
</evidence>
<dbReference type="PANTHER" id="PTHR32089:SF120">
    <property type="entry name" value="METHYL-ACCEPTING CHEMOTAXIS PROTEIN TLPQ"/>
    <property type="match status" value="1"/>
</dbReference>
<name>A0A161MCV8_9ACTN</name>
<reference evidence="9 10" key="1">
    <citation type="journal article" date="2016" name="Genome Announc.">
        <title>Draft Genome Sequence of Planomonospora sphaerica JCM9374, a Rare Actinomycete.</title>
        <authorList>
            <person name="Dohra H."/>
            <person name="Suzuki T."/>
            <person name="Inoue Y."/>
            <person name="Kodani S."/>
        </authorList>
    </citation>
    <scope>NUCLEOTIDE SEQUENCE [LARGE SCALE GENOMIC DNA]</scope>
    <source>
        <strain evidence="9 10">JCM 9374</strain>
    </source>
</reference>
<dbReference type="PANTHER" id="PTHR32089">
    <property type="entry name" value="METHYL-ACCEPTING CHEMOTAXIS PROTEIN MCPB"/>
    <property type="match status" value="1"/>
</dbReference>
<proteinExistence type="inferred from homology"/>
<reference evidence="10" key="2">
    <citation type="submission" date="2016-04" db="EMBL/GenBank/DDBJ databases">
        <title>Planomonospora sphaerica JCM9374 whole genome shotgun sequence.</title>
        <authorList>
            <person name="Suzuki T."/>
            <person name="Dohra H."/>
            <person name="Kodani S."/>
        </authorList>
    </citation>
    <scope>NUCLEOTIDE SEQUENCE [LARGE SCALE GENOMIC DNA]</scope>
    <source>
        <strain evidence="10">JCM 9374</strain>
    </source>
</reference>
<dbReference type="SUPFAM" id="SSF58104">
    <property type="entry name" value="Methyl-accepting chemotaxis protein (MCP) signaling domain"/>
    <property type="match status" value="1"/>
</dbReference>
<dbReference type="GO" id="GO:0016020">
    <property type="term" value="C:membrane"/>
    <property type="evidence" value="ECO:0007669"/>
    <property type="project" value="InterPro"/>
</dbReference>
<dbReference type="Proteomes" id="UP000077701">
    <property type="component" value="Unassembled WGS sequence"/>
</dbReference>
<protein>
    <submittedName>
        <fullName evidence="9">Inner membrane protein yfiN</fullName>
    </submittedName>
</protein>
<dbReference type="SMART" id="SM00283">
    <property type="entry name" value="MA"/>
    <property type="match status" value="1"/>
</dbReference>
<comment type="caution">
    <text evidence="9">The sequence shown here is derived from an EMBL/GenBank/DDBJ whole genome shotgun (WGS) entry which is preliminary data.</text>
</comment>
<dbReference type="Pfam" id="PF00015">
    <property type="entry name" value="MCPsignal"/>
    <property type="match status" value="1"/>
</dbReference>
<dbReference type="Gene3D" id="6.10.340.10">
    <property type="match status" value="1"/>
</dbReference>
<dbReference type="AlphaFoldDB" id="A0A161MCV8"/>
<keyword evidence="6" id="KW-0472">Membrane</keyword>
<gene>
    <name evidence="9" type="ORF">PS9374_04854</name>
</gene>
<evidence type="ECO:0000256" key="6">
    <source>
        <dbReference type="SAM" id="Phobius"/>
    </source>
</evidence>
<keyword evidence="10" id="KW-1185">Reference proteome</keyword>
<organism evidence="9 10">
    <name type="scientific">Planomonospora sphaerica</name>
    <dbReference type="NCBI Taxonomy" id="161355"/>
    <lineage>
        <taxon>Bacteria</taxon>
        <taxon>Bacillati</taxon>
        <taxon>Actinomycetota</taxon>
        <taxon>Actinomycetes</taxon>
        <taxon>Streptosporangiales</taxon>
        <taxon>Streptosporangiaceae</taxon>
        <taxon>Planomonospora</taxon>
    </lineage>
</organism>
<evidence type="ECO:0000256" key="3">
    <source>
        <dbReference type="ARBA" id="ARBA00023224"/>
    </source>
</evidence>
<dbReference type="SMART" id="SM00304">
    <property type="entry name" value="HAMP"/>
    <property type="match status" value="1"/>
</dbReference>
<accession>A0A161MCV8</accession>
<evidence type="ECO:0000259" key="8">
    <source>
        <dbReference type="PROSITE" id="PS50885"/>
    </source>
</evidence>
<evidence type="ECO:0000256" key="4">
    <source>
        <dbReference type="ARBA" id="ARBA00029447"/>
    </source>
</evidence>
<evidence type="ECO:0000256" key="2">
    <source>
        <dbReference type="ARBA" id="ARBA00022989"/>
    </source>
</evidence>
<feature type="transmembrane region" description="Helical" evidence="6">
    <location>
        <begin position="186"/>
        <end position="207"/>
    </location>
</feature>
<dbReference type="Pfam" id="PF00672">
    <property type="entry name" value="HAMP"/>
    <property type="match status" value="1"/>
</dbReference>
<keyword evidence="3 5" id="KW-0807">Transducer</keyword>
<dbReference type="InterPro" id="IPR024478">
    <property type="entry name" value="HlyB_4HB_MCP"/>
</dbReference>
<evidence type="ECO:0000259" key="7">
    <source>
        <dbReference type="PROSITE" id="PS50111"/>
    </source>
</evidence>
<dbReference type="InterPro" id="IPR003660">
    <property type="entry name" value="HAMP_dom"/>
</dbReference>
<evidence type="ECO:0000256" key="5">
    <source>
        <dbReference type="PROSITE-ProRule" id="PRU00284"/>
    </source>
</evidence>
<dbReference type="Gene3D" id="1.10.287.950">
    <property type="entry name" value="Methyl-accepting chemotaxis protein"/>
    <property type="match status" value="1"/>
</dbReference>
<dbReference type="Pfam" id="PF12729">
    <property type="entry name" value="4HB_MCP_1"/>
    <property type="match status" value="1"/>
</dbReference>
<feature type="domain" description="Methyl-accepting transducer" evidence="7">
    <location>
        <begin position="295"/>
        <end position="518"/>
    </location>
</feature>